<keyword evidence="2" id="KW-0812">Transmembrane</keyword>
<organism evidence="3 4">
    <name type="scientific">Sistotremastrum niveocremeum HHB9708</name>
    <dbReference type="NCBI Taxonomy" id="1314777"/>
    <lineage>
        <taxon>Eukaryota</taxon>
        <taxon>Fungi</taxon>
        <taxon>Dikarya</taxon>
        <taxon>Basidiomycota</taxon>
        <taxon>Agaricomycotina</taxon>
        <taxon>Agaricomycetes</taxon>
        <taxon>Sistotremastrales</taxon>
        <taxon>Sistotremastraceae</taxon>
        <taxon>Sertulicium</taxon>
        <taxon>Sertulicium niveocremeum</taxon>
    </lineage>
</organism>
<evidence type="ECO:0000256" key="1">
    <source>
        <dbReference type="SAM" id="MobiDB-lite"/>
    </source>
</evidence>
<name>A0A164MCS5_9AGAM</name>
<accession>A0A164MCS5</accession>
<dbReference type="EMBL" id="KV419482">
    <property type="protein sequence ID" value="KZS86587.1"/>
    <property type="molecule type" value="Genomic_DNA"/>
</dbReference>
<proteinExistence type="predicted"/>
<gene>
    <name evidence="3" type="ORF">SISNIDRAFT_491823</name>
</gene>
<sequence length="158" mass="17672">MDVDHGPPCSTSESSRYPLGTRAPVNEPISSNRSPFTEDPFARRLFSLTAIVCNRMSQQFTATEDQLLDTAVNAETLDELLESLAADSRAYSYYQGLPTNSMDYIRDRVTHETREVQFSVLLTLAVISGYFWTWIWIIVVGMILSAIVSTRARNAGTP</sequence>
<dbReference type="AlphaFoldDB" id="A0A164MCS5"/>
<feature type="transmembrane region" description="Helical" evidence="2">
    <location>
        <begin position="118"/>
        <end position="144"/>
    </location>
</feature>
<keyword evidence="2" id="KW-0472">Membrane</keyword>
<evidence type="ECO:0000313" key="3">
    <source>
        <dbReference type="EMBL" id="KZS86587.1"/>
    </source>
</evidence>
<keyword evidence="2" id="KW-1133">Transmembrane helix</keyword>
<feature type="region of interest" description="Disordered" evidence="1">
    <location>
        <begin position="1"/>
        <end position="33"/>
    </location>
</feature>
<dbReference type="Proteomes" id="UP000076722">
    <property type="component" value="Unassembled WGS sequence"/>
</dbReference>
<protein>
    <submittedName>
        <fullName evidence="3">Uncharacterized protein</fullName>
    </submittedName>
</protein>
<evidence type="ECO:0000313" key="4">
    <source>
        <dbReference type="Proteomes" id="UP000076722"/>
    </source>
</evidence>
<reference evidence="3 4" key="1">
    <citation type="journal article" date="2016" name="Mol. Biol. Evol.">
        <title>Comparative Genomics of Early-Diverging Mushroom-Forming Fungi Provides Insights into the Origins of Lignocellulose Decay Capabilities.</title>
        <authorList>
            <person name="Nagy L.G."/>
            <person name="Riley R."/>
            <person name="Tritt A."/>
            <person name="Adam C."/>
            <person name="Daum C."/>
            <person name="Floudas D."/>
            <person name="Sun H."/>
            <person name="Yadav J.S."/>
            <person name="Pangilinan J."/>
            <person name="Larsson K.H."/>
            <person name="Matsuura K."/>
            <person name="Barry K."/>
            <person name="Labutti K."/>
            <person name="Kuo R."/>
            <person name="Ohm R.A."/>
            <person name="Bhattacharya S.S."/>
            <person name="Shirouzu T."/>
            <person name="Yoshinaga Y."/>
            <person name="Martin F.M."/>
            <person name="Grigoriev I.V."/>
            <person name="Hibbett D.S."/>
        </authorList>
    </citation>
    <scope>NUCLEOTIDE SEQUENCE [LARGE SCALE GENOMIC DNA]</scope>
    <source>
        <strain evidence="3 4">HHB9708</strain>
    </source>
</reference>
<evidence type="ECO:0000256" key="2">
    <source>
        <dbReference type="SAM" id="Phobius"/>
    </source>
</evidence>
<keyword evidence="4" id="KW-1185">Reference proteome</keyword>